<keyword evidence="1" id="KW-0732">Signal</keyword>
<dbReference type="STRING" id="521013.SAMN04488567_0517"/>
<evidence type="ECO:0000313" key="3">
    <source>
        <dbReference type="Proteomes" id="UP000198922"/>
    </source>
</evidence>
<dbReference type="Proteomes" id="UP000198922">
    <property type="component" value="Unassembled WGS sequence"/>
</dbReference>
<feature type="chain" id="PRO_5011460702" evidence="1">
    <location>
        <begin position="22"/>
        <end position="217"/>
    </location>
</feature>
<proteinExistence type="predicted"/>
<feature type="signal peptide" evidence="1">
    <location>
        <begin position="1"/>
        <end position="21"/>
    </location>
</feature>
<reference evidence="3" key="1">
    <citation type="submission" date="2016-10" db="EMBL/GenBank/DDBJ databases">
        <authorList>
            <person name="Varghese N."/>
            <person name="Submissions S."/>
        </authorList>
    </citation>
    <scope>NUCLEOTIDE SEQUENCE [LARGE SCALE GENOMIC DNA]</scope>
    <source>
        <strain evidence="3">DSM 21424</strain>
    </source>
</reference>
<protein>
    <submittedName>
        <fullName evidence="2">Uncharacterized protein</fullName>
    </submittedName>
</protein>
<dbReference type="OrthoDB" id="7651719at2"/>
<sequence>MRTLLLPAAILALLPALPAAAEERHCTATVNGQETVVTYDDEIAFDTEIGTRERIARWPGAVWNRAWGQAPDCDSRVLFTYLAVELPPEETEGYCLAPDPEDAGWLLVPGERGRTAQCRVTACDRVNSATDTAIDTGAALAGLMLTPPPTPAQAAEDPARLLHSSGALILKGTAEWLATSIGTAAPGVTAALTGPVAIGAAAASVVVIGGAVYVCSG</sequence>
<dbReference type="AlphaFoldDB" id="A0A1G6ZF68"/>
<keyword evidence="3" id="KW-1185">Reference proteome</keyword>
<evidence type="ECO:0000313" key="2">
    <source>
        <dbReference type="EMBL" id="SDE01314.1"/>
    </source>
</evidence>
<name>A0A1G6ZF68_9RHOB</name>
<dbReference type="EMBL" id="FNAT01000001">
    <property type="protein sequence ID" value="SDE01314.1"/>
    <property type="molecule type" value="Genomic_DNA"/>
</dbReference>
<evidence type="ECO:0000256" key="1">
    <source>
        <dbReference type="SAM" id="SignalP"/>
    </source>
</evidence>
<organism evidence="2 3">
    <name type="scientific">Limimaricola pyoseonensis</name>
    <dbReference type="NCBI Taxonomy" id="521013"/>
    <lineage>
        <taxon>Bacteria</taxon>
        <taxon>Pseudomonadati</taxon>
        <taxon>Pseudomonadota</taxon>
        <taxon>Alphaproteobacteria</taxon>
        <taxon>Rhodobacterales</taxon>
        <taxon>Paracoccaceae</taxon>
        <taxon>Limimaricola</taxon>
    </lineage>
</organism>
<dbReference type="RefSeq" id="WP_090109091.1">
    <property type="nucleotide sequence ID" value="NZ_FNAT01000001.1"/>
</dbReference>
<gene>
    <name evidence="2" type="ORF">SAMN04488567_0517</name>
</gene>
<accession>A0A1G6ZF68</accession>